<gene>
    <name evidence="2" type="ORF">SAMN06265337_1962</name>
</gene>
<dbReference type="RefSeq" id="WP_088843220.1">
    <property type="nucleotide sequence ID" value="NZ_FYEW01000001.1"/>
</dbReference>
<reference evidence="3" key="1">
    <citation type="submission" date="2017-06" db="EMBL/GenBank/DDBJ databases">
        <authorList>
            <person name="Varghese N."/>
            <person name="Submissions S."/>
        </authorList>
    </citation>
    <scope>NUCLEOTIDE SEQUENCE [LARGE SCALE GENOMIC DNA]</scope>
    <source>
        <strain evidence="3">DSM 11116</strain>
    </source>
</reference>
<dbReference type="OrthoDB" id="1349101at2"/>
<keyword evidence="1" id="KW-1133">Transmembrane helix</keyword>
<feature type="transmembrane region" description="Helical" evidence="1">
    <location>
        <begin position="12"/>
        <end position="32"/>
    </location>
</feature>
<evidence type="ECO:0000313" key="2">
    <source>
        <dbReference type="EMBL" id="SNC67469.1"/>
    </source>
</evidence>
<keyword evidence="3" id="KW-1185">Reference proteome</keyword>
<name>A0A212TN43_9BACT</name>
<proteinExistence type="predicted"/>
<evidence type="ECO:0000256" key="1">
    <source>
        <dbReference type="SAM" id="Phobius"/>
    </source>
</evidence>
<keyword evidence="1" id="KW-0812">Transmembrane</keyword>
<dbReference type="Proteomes" id="UP000198131">
    <property type="component" value="Unassembled WGS sequence"/>
</dbReference>
<sequence>MNPQQLARDVKFLKTYTLGTTAALVVLVFCAFSKPEKIMRFGEISVERLNLIEPDGTVKMIMANKERFPQGVTIDGKHIDYKRSNPGMLFYNDKGEECGGLIFGGQKDAQGKVQAGGHFSLDRFGQDQVIALTYQQQGPNYTAGLTFNDAPEESVTAMQERYKNATPEEKTQAQREGKLGLLPRVYMGTTRSKSSALLMNDQQGDNRVMLLANDEQSTLDFKDSKGRLRLTIGVDAKNQPVVRFFDEAGKEAKTIGL</sequence>
<organism evidence="2 3">
    <name type="scientific">Hymenobacter gelipurpurascens</name>
    <dbReference type="NCBI Taxonomy" id="89968"/>
    <lineage>
        <taxon>Bacteria</taxon>
        <taxon>Pseudomonadati</taxon>
        <taxon>Bacteroidota</taxon>
        <taxon>Cytophagia</taxon>
        <taxon>Cytophagales</taxon>
        <taxon>Hymenobacteraceae</taxon>
        <taxon>Hymenobacter</taxon>
    </lineage>
</organism>
<dbReference type="AlphaFoldDB" id="A0A212TN43"/>
<protein>
    <submittedName>
        <fullName evidence="2">Uncharacterized protein</fullName>
    </submittedName>
</protein>
<keyword evidence="1" id="KW-0472">Membrane</keyword>
<dbReference type="EMBL" id="FYEW01000001">
    <property type="protein sequence ID" value="SNC67469.1"/>
    <property type="molecule type" value="Genomic_DNA"/>
</dbReference>
<evidence type="ECO:0000313" key="3">
    <source>
        <dbReference type="Proteomes" id="UP000198131"/>
    </source>
</evidence>
<accession>A0A212TN43</accession>